<reference evidence="2" key="2">
    <citation type="submission" date="2023-05" db="EMBL/GenBank/DDBJ databases">
        <authorList>
            <consortium name="Lawrence Berkeley National Laboratory"/>
            <person name="Steindorff A."/>
            <person name="Hensen N."/>
            <person name="Bonometti L."/>
            <person name="Westerberg I."/>
            <person name="Brannstrom I.O."/>
            <person name="Guillou S."/>
            <person name="Cros-Aarteil S."/>
            <person name="Calhoun S."/>
            <person name="Haridas S."/>
            <person name="Kuo A."/>
            <person name="Mondo S."/>
            <person name="Pangilinan J."/>
            <person name="Riley R."/>
            <person name="Labutti K."/>
            <person name="Andreopoulos B."/>
            <person name="Lipzen A."/>
            <person name="Chen C."/>
            <person name="Yanf M."/>
            <person name="Daum C."/>
            <person name="Ng V."/>
            <person name="Clum A."/>
            <person name="Ohm R."/>
            <person name="Martin F."/>
            <person name="Silar P."/>
            <person name="Natvig D."/>
            <person name="Lalanne C."/>
            <person name="Gautier V."/>
            <person name="Ament-Velasquez S.L."/>
            <person name="Kruys A."/>
            <person name="Hutchinson M.I."/>
            <person name="Powell A.J."/>
            <person name="Barry K."/>
            <person name="Miller A.N."/>
            <person name="Grigoriev I.V."/>
            <person name="Debuchy R."/>
            <person name="Gladieux P."/>
            <person name="Thoren M.H."/>
            <person name="Johannesson H."/>
        </authorList>
    </citation>
    <scope>NUCLEOTIDE SEQUENCE</scope>
    <source>
        <strain evidence="2">PSN293</strain>
    </source>
</reference>
<name>A0AAN6Y0H3_9PEZI</name>
<evidence type="ECO:0000313" key="3">
    <source>
        <dbReference type="Proteomes" id="UP001301769"/>
    </source>
</evidence>
<dbReference type="PANTHER" id="PTHR42791:SF5">
    <property type="entry name" value="HYPOTHETICAL ACETYLTRANSFERASE (EUROFUNG)"/>
    <property type="match status" value="1"/>
</dbReference>
<dbReference type="Proteomes" id="UP001301769">
    <property type="component" value="Unassembled WGS sequence"/>
</dbReference>
<reference evidence="2" key="1">
    <citation type="journal article" date="2023" name="Mol. Phylogenet. Evol.">
        <title>Genome-scale phylogeny and comparative genomics of the fungal order Sordariales.</title>
        <authorList>
            <person name="Hensen N."/>
            <person name="Bonometti L."/>
            <person name="Westerberg I."/>
            <person name="Brannstrom I.O."/>
            <person name="Guillou S."/>
            <person name="Cros-Aarteil S."/>
            <person name="Calhoun S."/>
            <person name="Haridas S."/>
            <person name="Kuo A."/>
            <person name="Mondo S."/>
            <person name="Pangilinan J."/>
            <person name="Riley R."/>
            <person name="LaButti K."/>
            <person name="Andreopoulos B."/>
            <person name="Lipzen A."/>
            <person name="Chen C."/>
            <person name="Yan M."/>
            <person name="Daum C."/>
            <person name="Ng V."/>
            <person name="Clum A."/>
            <person name="Steindorff A."/>
            <person name="Ohm R.A."/>
            <person name="Martin F."/>
            <person name="Silar P."/>
            <person name="Natvig D.O."/>
            <person name="Lalanne C."/>
            <person name="Gautier V."/>
            <person name="Ament-Velasquez S.L."/>
            <person name="Kruys A."/>
            <person name="Hutchinson M.I."/>
            <person name="Powell A.J."/>
            <person name="Barry K."/>
            <person name="Miller A.N."/>
            <person name="Grigoriev I.V."/>
            <person name="Debuchy R."/>
            <person name="Gladieux P."/>
            <person name="Hiltunen Thoren M."/>
            <person name="Johannesson H."/>
        </authorList>
    </citation>
    <scope>NUCLEOTIDE SEQUENCE</scope>
    <source>
        <strain evidence="2">PSN293</strain>
    </source>
</reference>
<accession>A0AAN6Y0H3</accession>
<dbReference type="InterPro" id="IPR000182">
    <property type="entry name" value="GNAT_dom"/>
</dbReference>
<dbReference type="GO" id="GO:0016747">
    <property type="term" value="F:acyltransferase activity, transferring groups other than amino-acyl groups"/>
    <property type="evidence" value="ECO:0007669"/>
    <property type="project" value="InterPro"/>
</dbReference>
<dbReference type="Gene3D" id="3.40.630.30">
    <property type="match status" value="1"/>
</dbReference>
<dbReference type="PANTHER" id="PTHR42791">
    <property type="entry name" value="GNAT FAMILY ACETYLTRANSFERASE"/>
    <property type="match status" value="1"/>
</dbReference>
<proteinExistence type="predicted"/>
<dbReference type="PROSITE" id="PS51186">
    <property type="entry name" value="GNAT"/>
    <property type="match status" value="1"/>
</dbReference>
<organism evidence="2 3">
    <name type="scientific">Rhypophila decipiens</name>
    <dbReference type="NCBI Taxonomy" id="261697"/>
    <lineage>
        <taxon>Eukaryota</taxon>
        <taxon>Fungi</taxon>
        <taxon>Dikarya</taxon>
        <taxon>Ascomycota</taxon>
        <taxon>Pezizomycotina</taxon>
        <taxon>Sordariomycetes</taxon>
        <taxon>Sordariomycetidae</taxon>
        <taxon>Sordariales</taxon>
        <taxon>Naviculisporaceae</taxon>
        <taxon>Rhypophila</taxon>
    </lineage>
</organism>
<dbReference type="InterPro" id="IPR052523">
    <property type="entry name" value="Trichothecene_AcTrans"/>
</dbReference>
<dbReference type="InterPro" id="IPR016181">
    <property type="entry name" value="Acyl_CoA_acyltransferase"/>
</dbReference>
<evidence type="ECO:0000259" key="1">
    <source>
        <dbReference type="PROSITE" id="PS51186"/>
    </source>
</evidence>
<protein>
    <submittedName>
        <fullName evidence="2">Acyl-CoA N-acyltransferase</fullName>
    </submittedName>
</protein>
<dbReference type="AlphaFoldDB" id="A0AAN6Y0H3"/>
<evidence type="ECO:0000313" key="2">
    <source>
        <dbReference type="EMBL" id="KAK4207917.1"/>
    </source>
</evidence>
<dbReference type="SUPFAM" id="SSF55729">
    <property type="entry name" value="Acyl-CoA N-acyltransferases (Nat)"/>
    <property type="match status" value="1"/>
</dbReference>
<comment type="caution">
    <text evidence="2">The sequence shown here is derived from an EMBL/GenBank/DDBJ whole genome shotgun (WGS) entry which is preliminary data.</text>
</comment>
<sequence>MPLQLEPVKDEGDFAEIARVLYTSFGEPYNSLRQWFIPIHTTVEAAMDEFSYRLVQSWKKNQSHVHWIKAVDTDDNNKIIGVAEWEVRTETHNPDEPQEPIVAYWHLEGPRREFAGKLLTSLKGFMKARMTRPHIELEQLVVLPTHRGRGAGKMLTEWGVQMADELGIETCVESVPFAVPFYEKMGYGNVAGLDPEVKVDDAGEEWKEWAAEDLRVFLMWRPAGRDFRGGEDSLRGVSSSATVSA</sequence>
<dbReference type="Pfam" id="PF00583">
    <property type="entry name" value="Acetyltransf_1"/>
    <property type="match status" value="1"/>
</dbReference>
<dbReference type="EMBL" id="MU858267">
    <property type="protein sequence ID" value="KAK4207917.1"/>
    <property type="molecule type" value="Genomic_DNA"/>
</dbReference>
<keyword evidence="3" id="KW-1185">Reference proteome</keyword>
<dbReference type="CDD" id="cd04301">
    <property type="entry name" value="NAT_SF"/>
    <property type="match status" value="1"/>
</dbReference>
<feature type="domain" description="N-acetyltransferase" evidence="1">
    <location>
        <begin position="71"/>
        <end position="224"/>
    </location>
</feature>
<gene>
    <name evidence="2" type="ORF">QBC37DRAFT_454243</name>
</gene>